<gene>
    <name evidence="2" type="ORF">D0864_03604</name>
</gene>
<comment type="caution">
    <text evidence="2">The sequence shown here is derived from an EMBL/GenBank/DDBJ whole genome shotgun (WGS) entry which is preliminary data.</text>
</comment>
<evidence type="ECO:0000313" key="2">
    <source>
        <dbReference type="EMBL" id="RMZ00882.1"/>
    </source>
</evidence>
<feature type="region of interest" description="Disordered" evidence="1">
    <location>
        <begin position="381"/>
        <end position="439"/>
    </location>
</feature>
<accession>A0A3M7GJI1</accession>
<name>A0A3M7GJI1_HORWE</name>
<dbReference type="AlphaFoldDB" id="A0A3M7GJI1"/>
<dbReference type="EMBL" id="QWIO01000286">
    <property type="protein sequence ID" value="RMZ00882.1"/>
    <property type="molecule type" value="Genomic_DNA"/>
</dbReference>
<feature type="compositionally biased region" description="Basic and acidic residues" evidence="1">
    <location>
        <begin position="381"/>
        <end position="391"/>
    </location>
</feature>
<feature type="compositionally biased region" description="Polar residues" evidence="1">
    <location>
        <begin position="79"/>
        <end position="96"/>
    </location>
</feature>
<organism evidence="2 3">
    <name type="scientific">Hortaea werneckii</name>
    <name type="common">Black yeast</name>
    <name type="synonym">Cladosporium werneckii</name>
    <dbReference type="NCBI Taxonomy" id="91943"/>
    <lineage>
        <taxon>Eukaryota</taxon>
        <taxon>Fungi</taxon>
        <taxon>Dikarya</taxon>
        <taxon>Ascomycota</taxon>
        <taxon>Pezizomycotina</taxon>
        <taxon>Dothideomycetes</taxon>
        <taxon>Dothideomycetidae</taxon>
        <taxon>Mycosphaerellales</taxon>
        <taxon>Teratosphaeriaceae</taxon>
        <taxon>Hortaea</taxon>
    </lineage>
</organism>
<dbReference type="Proteomes" id="UP000269539">
    <property type="component" value="Unassembled WGS sequence"/>
</dbReference>
<evidence type="ECO:0000256" key="1">
    <source>
        <dbReference type="SAM" id="MobiDB-lite"/>
    </source>
</evidence>
<feature type="region of interest" description="Disordered" evidence="1">
    <location>
        <begin position="25"/>
        <end position="99"/>
    </location>
</feature>
<reference evidence="2 3" key="1">
    <citation type="journal article" date="2018" name="BMC Genomics">
        <title>Genomic evidence for intraspecific hybridization in a clonal and extremely halotolerant yeast.</title>
        <authorList>
            <person name="Gostincar C."/>
            <person name="Stajich J.E."/>
            <person name="Zupancic J."/>
            <person name="Zalar P."/>
            <person name="Gunde-Cimerman N."/>
        </authorList>
    </citation>
    <scope>NUCLEOTIDE SEQUENCE [LARGE SCALE GENOMIC DNA]</scope>
    <source>
        <strain evidence="2 3">EXF-10513</strain>
    </source>
</reference>
<proteinExistence type="predicted"/>
<protein>
    <submittedName>
        <fullName evidence="2">Uncharacterized protein</fullName>
    </submittedName>
</protein>
<dbReference type="VEuPathDB" id="FungiDB:BTJ68_11596"/>
<evidence type="ECO:0000313" key="3">
    <source>
        <dbReference type="Proteomes" id="UP000269539"/>
    </source>
</evidence>
<sequence>MPSQLPDSFFESSQQVEMDDMNYLLMMSERQSREDVDDEDATSDSKESEFGTFDDSQLHDVASIPDNWSSRPSRARAMQLTSARVGNTVPQPSGPSQRDRDMQLLINAFARGWHQGIDEVLSTEFTNHNLPRQYSTPISCHAYLMLISMEQAVFEGLLHGTLGRRYHDDPPTRRALDKLNSRVQLTSQPGIYWQSILSPDGYAPTPTQTIEVLDTIEKLYLQPVADTDAETGLGAILAIDGLTLPLTSAHEARMGLRKYVFKTNQQGKRVMSRSRVDRLQLFCRRLRRRIRCVPSQYHGQFRLQQHTIFLIFEPIHNSLSEIVASRLSQGTIFNAGGFTFYPPGRSNATVDQYSLAAYKEWKEWAWHHTDLQANHAAYMKHMKESHDDRPSMRAAHSTPAADEDRDETEIRNKARSTANADQPLPTTEHGEQPSDGLVDMTEEDLLSLLARLRDIRASLHS</sequence>